<dbReference type="GO" id="GO:0004792">
    <property type="term" value="F:thiosulfate-cyanide sulfurtransferase activity"/>
    <property type="evidence" value="ECO:0007669"/>
    <property type="project" value="TreeGrafter"/>
</dbReference>
<dbReference type="RefSeq" id="WP_076837553.1">
    <property type="nucleotide sequence ID" value="NZ_CP019434.1"/>
</dbReference>
<gene>
    <name evidence="2" type="ORF">BW247_13205</name>
</gene>
<dbReference type="Proteomes" id="UP000243807">
    <property type="component" value="Chromosome"/>
</dbReference>
<dbReference type="EMBL" id="CP019434">
    <property type="protein sequence ID" value="APZ43929.1"/>
    <property type="molecule type" value="Genomic_DNA"/>
</dbReference>
<protein>
    <submittedName>
        <fullName evidence="2">Sulfurtransferase</fullName>
    </submittedName>
</protein>
<evidence type="ECO:0000313" key="2">
    <source>
        <dbReference type="EMBL" id="APZ43929.1"/>
    </source>
</evidence>
<keyword evidence="3" id="KW-1185">Reference proteome</keyword>
<dbReference type="STRING" id="1765967.BW247_13205"/>
<dbReference type="PROSITE" id="PS50206">
    <property type="entry name" value="RHODANESE_3"/>
    <property type="match status" value="1"/>
</dbReference>
<feature type="domain" description="Rhodanese" evidence="1">
    <location>
        <begin position="38"/>
        <end position="137"/>
    </location>
</feature>
<dbReference type="OrthoDB" id="9791096at2"/>
<dbReference type="Gene3D" id="3.40.250.10">
    <property type="entry name" value="Rhodanese-like domain"/>
    <property type="match status" value="1"/>
</dbReference>
<organism evidence="2 3">
    <name type="scientific">Acidihalobacter ferrooxydans</name>
    <dbReference type="NCBI Taxonomy" id="1765967"/>
    <lineage>
        <taxon>Bacteria</taxon>
        <taxon>Pseudomonadati</taxon>
        <taxon>Pseudomonadota</taxon>
        <taxon>Gammaproteobacteria</taxon>
        <taxon>Chromatiales</taxon>
        <taxon>Ectothiorhodospiraceae</taxon>
        <taxon>Acidihalobacter</taxon>
    </lineage>
</organism>
<dbReference type="Pfam" id="PF00581">
    <property type="entry name" value="Rhodanese"/>
    <property type="match status" value="1"/>
</dbReference>
<dbReference type="KEGG" id="afy:BW247_13205"/>
<dbReference type="SUPFAM" id="SSF52821">
    <property type="entry name" value="Rhodanese/Cell cycle control phosphatase"/>
    <property type="match status" value="1"/>
</dbReference>
<name>A0A1P8UJA2_9GAMM</name>
<proteinExistence type="predicted"/>
<reference evidence="2 3" key="1">
    <citation type="submission" date="2017-01" db="EMBL/GenBank/DDBJ databases">
        <title>Draft sequence of Acidihalobacter ferrooxidans strain DSM 14175 (strain V8).</title>
        <authorList>
            <person name="Khaleque H.N."/>
            <person name="Ramsay J.P."/>
            <person name="Murphy R.J.T."/>
            <person name="Kaksonen A.H."/>
            <person name="Boxall N.J."/>
            <person name="Watkin E.L.J."/>
        </authorList>
    </citation>
    <scope>NUCLEOTIDE SEQUENCE [LARGE SCALE GENOMIC DNA]</scope>
    <source>
        <strain evidence="2 3">V8</strain>
    </source>
</reference>
<evidence type="ECO:0000313" key="3">
    <source>
        <dbReference type="Proteomes" id="UP000243807"/>
    </source>
</evidence>
<accession>A0A1P8UJA2</accession>
<evidence type="ECO:0000259" key="1">
    <source>
        <dbReference type="PROSITE" id="PS50206"/>
    </source>
</evidence>
<dbReference type="AlphaFoldDB" id="A0A1P8UJA2"/>
<dbReference type="PANTHER" id="PTHR44086:SF10">
    <property type="entry name" value="THIOSULFATE SULFURTRANSFERASE_RHODANESE-LIKE DOMAIN-CONTAINING PROTEIN 3"/>
    <property type="match status" value="1"/>
</dbReference>
<keyword evidence="2" id="KW-0808">Transferase</keyword>
<sequence length="141" mass="15479">MYDLYKPEKPAGLMDFVKAAKSCIKEVTPADLEKMQQEKPDLMLLDVRESAEHQETGHIKHATFVPRGILEAAADPSYPKRLQELVDARERPVVCYCATGGRSAMAAAVLQMMGFKEVYSLAGGFGGWVDAGKPVAREASY</sequence>
<dbReference type="SMART" id="SM00450">
    <property type="entry name" value="RHOD"/>
    <property type="match status" value="1"/>
</dbReference>
<dbReference type="PANTHER" id="PTHR44086">
    <property type="entry name" value="THIOSULFATE SULFURTRANSFERASE RDL2, MITOCHONDRIAL-RELATED"/>
    <property type="match status" value="1"/>
</dbReference>
<dbReference type="InterPro" id="IPR036873">
    <property type="entry name" value="Rhodanese-like_dom_sf"/>
</dbReference>
<dbReference type="InterPro" id="IPR001763">
    <property type="entry name" value="Rhodanese-like_dom"/>
</dbReference>